<dbReference type="InterPro" id="IPR020596">
    <property type="entry name" value="rRNA_Ade_Mease_Trfase_CS"/>
</dbReference>
<dbReference type="Gene3D" id="1.10.8.100">
    <property type="entry name" value="Ribosomal RNA adenine dimethylase-like, domain 2"/>
    <property type="match status" value="1"/>
</dbReference>
<dbReference type="GO" id="GO:0003723">
    <property type="term" value="F:RNA binding"/>
    <property type="evidence" value="ECO:0007669"/>
    <property type="project" value="UniProtKB-UniRule"/>
</dbReference>
<evidence type="ECO:0000256" key="7">
    <source>
        <dbReference type="HAMAP-Rule" id="MF_00607"/>
    </source>
</evidence>
<feature type="binding site" evidence="7 8">
    <location>
        <position position="27"/>
    </location>
    <ligand>
        <name>S-adenosyl-L-methionine</name>
        <dbReference type="ChEBI" id="CHEBI:59789"/>
    </ligand>
</feature>
<dbReference type="GO" id="GO:0005829">
    <property type="term" value="C:cytosol"/>
    <property type="evidence" value="ECO:0007669"/>
    <property type="project" value="TreeGrafter"/>
</dbReference>
<evidence type="ECO:0000256" key="4">
    <source>
        <dbReference type="ARBA" id="ARBA00022679"/>
    </source>
</evidence>
<feature type="binding site" evidence="7 8">
    <location>
        <position position="73"/>
    </location>
    <ligand>
        <name>S-adenosyl-L-methionine</name>
        <dbReference type="ChEBI" id="CHEBI:59789"/>
    </ligand>
</feature>
<dbReference type="Gene3D" id="3.40.50.150">
    <property type="entry name" value="Vaccinia Virus protein VP39"/>
    <property type="match status" value="1"/>
</dbReference>
<reference evidence="10 11" key="1">
    <citation type="journal article" date="2016" name="Environ. Microbiol.">
        <title>Genomic resolution of a cold subsurface aquifer community provides metabolic insights for novel microbes adapted to high CO concentrations.</title>
        <authorList>
            <person name="Probst A.J."/>
            <person name="Castelle C.J."/>
            <person name="Singh A."/>
            <person name="Brown C.T."/>
            <person name="Anantharaman K."/>
            <person name="Sharon I."/>
            <person name="Hug L.A."/>
            <person name="Burstein D."/>
            <person name="Emerson J.B."/>
            <person name="Thomas B.C."/>
            <person name="Banfield J.F."/>
        </authorList>
    </citation>
    <scope>NUCLEOTIDE SEQUENCE [LARGE SCALE GENOMIC DNA]</scope>
    <source>
        <strain evidence="10">CG1_02_41_21</strain>
    </source>
</reference>
<keyword evidence="2 7" id="KW-0698">rRNA processing</keyword>
<dbReference type="InterPro" id="IPR001737">
    <property type="entry name" value="KsgA/Erm"/>
</dbReference>
<evidence type="ECO:0000256" key="1">
    <source>
        <dbReference type="ARBA" id="ARBA00022490"/>
    </source>
</evidence>
<dbReference type="Proteomes" id="UP000182860">
    <property type="component" value="Unassembled WGS sequence"/>
</dbReference>
<dbReference type="PROSITE" id="PS51689">
    <property type="entry name" value="SAM_RNA_A_N6_MT"/>
    <property type="match status" value="1"/>
</dbReference>
<dbReference type="SUPFAM" id="SSF53335">
    <property type="entry name" value="S-adenosyl-L-methionine-dependent methyltransferases"/>
    <property type="match status" value="1"/>
</dbReference>
<dbReference type="InterPro" id="IPR029063">
    <property type="entry name" value="SAM-dependent_MTases_sf"/>
</dbReference>
<dbReference type="CDD" id="cd02440">
    <property type="entry name" value="AdoMet_MTases"/>
    <property type="match status" value="1"/>
</dbReference>
<evidence type="ECO:0000313" key="10">
    <source>
        <dbReference type="EMBL" id="OIO07567.1"/>
    </source>
</evidence>
<gene>
    <name evidence="7" type="primary">rsmA</name>
    <name evidence="7" type="synonym">ksgA</name>
    <name evidence="10" type="ORF">AUJ35_01830</name>
</gene>
<sequence>MNLLEKTLELSRLYGLKPDHSKGQNFLVEEEFFDAAISAAEIKSADTILEVGPGLGFLTEKLAKISQKVIAVELDKKLADFLGAKLITQKINNVELISDDILKINDDFFSGLDYKIVANLPYNITSIFLRKFLTAKNKPQSLVLMLQKEVAERIVATVPQMSILALSVQFYAKAEIIGIVPAEAFWPQPKVNSTLIKIVLKPPTELPPVNHELFWRLVKIGYSAKRKMLKNNLGNGLHLNPAEIEKGLIEIGYNAKVRAQELSLEDWLNLFAKFSSFML</sequence>
<comment type="function">
    <text evidence="7">Specifically dimethylates two adjacent adenosines (A1518 and A1519) in the loop of a conserved hairpin near the 3'-end of 16S rRNA in the 30S particle. May play a critical role in biogenesis of 30S subunits.</text>
</comment>
<dbReference type="EMBL" id="MNUV01000034">
    <property type="protein sequence ID" value="OIO07567.1"/>
    <property type="molecule type" value="Genomic_DNA"/>
</dbReference>
<evidence type="ECO:0000256" key="2">
    <source>
        <dbReference type="ARBA" id="ARBA00022552"/>
    </source>
</evidence>
<evidence type="ECO:0000256" key="8">
    <source>
        <dbReference type="PROSITE-ProRule" id="PRU01026"/>
    </source>
</evidence>
<protein>
    <recommendedName>
        <fullName evidence="7">Ribosomal RNA small subunit methyltransferase A</fullName>
        <ecNumber evidence="7">2.1.1.182</ecNumber>
    </recommendedName>
    <alternativeName>
        <fullName evidence="7">16S rRNA (adenine(1518)-N(6)/adenine(1519)-N(6))-dimethyltransferase</fullName>
    </alternativeName>
    <alternativeName>
        <fullName evidence="7">16S rRNA dimethyladenosine transferase</fullName>
    </alternativeName>
    <alternativeName>
        <fullName evidence="7">16S rRNA dimethylase</fullName>
    </alternativeName>
    <alternativeName>
        <fullName evidence="7">S-adenosylmethionine-6-N', N'-adenosyl(rRNA) dimethyltransferase</fullName>
    </alternativeName>
</protein>
<keyword evidence="1 7" id="KW-0963">Cytoplasm</keyword>
<feature type="domain" description="Ribosomal RNA adenine methylase transferase N-terminal" evidence="9">
    <location>
        <begin position="32"/>
        <end position="202"/>
    </location>
</feature>
<dbReference type="InterPro" id="IPR020598">
    <property type="entry name" value="rRNA_Ade_methylase_Trfase_N"/>
</dbReference>
<evidence type="ECO:0000256" key="6">
    <source>
        <dbReference type="ARBA" id="ARBA00022884"/>
    </source>
</evidence>
<dbReference type="InterPro" id="IPR023165">
    <property type="entry name" value="rRNA_Ade_diMease-like_C"/>
</dbReference>
<evidence type="ECO:0000256" key="5">
    <source>
        <dbReference type="ARBA" id="ARBA00022691"/>
    </source>
</evidence>
<keyword evidence="4 7" id="KW-0808">Transferase</keyword>
<dbReference type="InterPro" id="IPR011530">
    <property type="entry name" value="rRNA_adenine_dimethylase"/>
</dbReference>
<dbReference type="PANTHER" id="PTHR11727:SF7">
    <property type="entry name" value="DIMETHYLADENOSINE TRANSFERASE-RELATED"/>
    <property type="match status" value="1"/>
</dbReference>
<keyword evidence="5 7" id="KW-0949">S-adenosyl-L-methionine</keyword>
<dbReference type="PANTHER" id="PTHR11727">
    <property type="entry name" value="DIMETHYLADENOSINE TRANSFERASE"/>
    <property type="match status" value="1"/>
</dbReference>
<evidence type="ECO:0000313" key="11">
    <source>
        <dbReference type="Proteomes" id="UP000182860"/>
    </source>
</evidence>
<name>A0A1J4TBH5_9BACT</name>
<dbReference type="GO" id="GO:0052908">
    <property type="term" value="F:16S rRNA (adenine(1518)-N(6)/adenine(1519)-N(6))-dimethyltransferase activity"/>
    <property type="evidence" value="ECO:0007669"/>
    <property type="project" value="UniProtKB-EC"/>
</dbReference>
<evidence type="ECO:0000256" key="3">
    <source>
        <dbReference type="ARBA" id="ARBA00022603"/>
    </source>
</evidence>
<comment type="catalytic activity">
    <reaction evidence="7">
        <text>adenosine(1518)/adenosine(1519) in 16S rRNA + 4 S-adenosyl-L-methionine = N(6)-dimethyladenosine(1518)/N(6)-dimethyladenosine(1519) in 16S rRNA + 4 S-adenosyl-L-homocysteine + 4 H(+)</text>
        <dbReference type="Rhea" id="RHEA:19609"/>
        <dbReference type="Rhea" id="RHEA-COMP:10232"/>
        <dbReference type="Rhea" id="RHEA-COMP:10233"/>
        <dbReference type="ChEBI" id="CHEBI:15378"/>
        <dbReference type="ChEBI" id="CHEBI:57856"/>
        <dbReference type="ChEBI" id="CHEBI:59789"/>
        <dbReference type="ChEBI" id="CHEBI:74411"/>
        <dbReference type="ChEBI" id="CHEBI:74493"/>
        <dbReference type="EC" id="2.1.1.182"/>
    </reaction>
</comment>
<accession>A0A1J4TBH5</accession>
<comment type="subcellular location">
    <subcellularLocation>
        <location evidence="7">Cytoplasm</location>
    </subcellularLocation>
</comment>
<keyword evidence="6 7" id="KW-0694">RNA-binding</keyword>
<dbReference type="SMART" id="SM00650">
    <property type="entry name" value="rADc"/>
    <property type="match status" value="1"/>
</dbReference>
<dbReference type="HAMAP" id="MF_00607">
    <property type="entry name" value="16SrRNA_methyltr_A"/>
    <property type="match status" value="1"/>
</dbReference>
<dbReference type="AlphaFoldDB" id="A0A1J4TBH5"/>
<feature type="binding site" evidence="7 8">
    <location>
        <position position="119"/>
    </location>
    <ligand>
        <name>S-adenosyl-L-methionine</name>
        <dbReference type="ChEBI" id="CHEBI:59789"/>
    </ligand>
</feature>
<dbReference type="EC" id="2.1.1.182" evidence="7"/>
<dbReference type="PROSITE" id="PS01131">
    <property type="entry name" value="RRNA_A_DIMETH"/>
    <property type="match status" value="1"/>
</dbReference>
<proteinExistence type="inferred from homology"/>
<comment type="caution">
    <text evidence="10">The sequence shown here is derived from an EMBL/GenBank/DDBJ whole genome shotgun (WGS) entry which is preliminary data.</text>
</comment>
<feature type="binding site" evidence="7 8">
    <location>
        <position position="52"/>
    </location>
    <ligand>
        <name>S-adenosyl-L-methionine</name>
        <dbReference type="ChEBI" id="CHEBI:59789"/>
    </ligand>
</feature>
<organism evidence="10 11">
    <name type="scientific">Candidatus Falkowbacteria bacterium CG1_02_41_21</name>
    <dbReference type="NCBI Taxonomy" id="1805147"/>
    <lineage>
        <taxon>Bacteria</taxon>
        <taxon>Candidatus Falkowiibacteriota</taxon>
    </lineage>
</organism>
<evidence type="ECO:0000259" key="9">
    <source>
        <dbReference type="SMART" id="SM00650"/>
    </source>
</evidence>
<dbReference type="Pfam" id="PF00398">
    <property type="entry name" value="RrnaAD"/>
    <property type="match status" value="1"/>
</dbReference>
<feature type="binding site" evidence="7 8">
    <location>
        <position position="100"/>
    </location>
    <ligand>
        <name>S-adenosyl-L-methionine</name>
        <dbReference type="ChEBI" id="CHEBI:59789"/>
    </ligand>
</feature>
<keyword evidence="3 7" id="KW-0489">Methyltransferase</keyword>
<comment type="similarity">
    <text evidence="7">Belongs to the class I-like SAM-binding methyltransferase superfamily. rRNA adenine N(6)-methyltransferase family. RsmA subfamily.</text>
</comment>
<feature type="binding site" evidence="7 8">
    <location>
        <position position="25"/>
    </location>
    <ligand>
        <name>S-adenosyl-L-methionine</name>
        <dbReference type="ChEBI" id="CHEBI:59789"/>
    </ligand>
</feature>
<dbReference type="NCBIfam" id="TIGR00755">
    <property type="entry name" value="ksgA"/>
    <property type="match status" value="1"/>
</dbReference>